<evidence type="ECO:0000313" key="2">
    <source>
        <dbReference type="EMBL" id="CAL8132462.1"/>
    </source>
</evidence>
<name>A0ABP1RPS2_9HEXA</name>
<dbReference type="EMBL" id="CAXLJM020000092">
    <property type="protein sequence ID" value="CAL8132462.1"/>
    <property type="molecule type" value="Genomic_DNA"/>
</dbReference>
<organism evidence="2 3">
    <name type="scientific">Orchesella dallaii</name>
    <dbReference type="NCBI Taxonomy" id="48710"/>
    <lineage>
        <taxon>Eukaryota</taxon>
        <taxon>Metazoa</taxon>
        <taxon>Ecdysozoa</taxon>
        <taxon>Arthropoda</taxon>
        <taxon>Hexapoda</taxon>
        <taxon>Collembola</taxon>
        <taxon>Entomobryomorpha</taxon>
        <taxon>Entomobryoidea</taxon>
        <taxon>Orchesellidae</taxon>
        <taxon>Orchesellinae</taxon>
        <taxon>Orchesella</taxon>
    </lineage>
</organism>
<dbReference type="InterPro" id="IPR011024">
    <property type="entry name" value="G_crystallin-like"/>
</dbReference>
<protein>
    <submittedName>
        <fullName evidence="2">Uncharacterized protein</fullName>
    </submittedName>
</protein>
<dbReference type="SUPFAM" id="SSF49695">
    <property type="entry name" value="gamma-Crystallin-like"/>
    <property type="match status" value="1"/>
</dbReference>
<proteinExistence type="predicted"/>
<accession>A0ABP1RPS2</accession>
<feature type="signal peptide" evidence="1">
    <location>
        <begin position="1"/>
        <end position="23"/>
    </location>
</feature>
<comment type="caution">
    <text evidence="2">The sequence shown here is derived from an EMBL/GenBank/DDBJ whole genome shotgun (WGS) entry which is preliminary data.</text>
</comment>
<dbReference type="PROSITE" id="PS51257">
    <property type="entry name" value="PROKAR_LIPOPROTEIN"/>
    <property type="match status" value="1"/>
</dbReference>
<keyword evidence="1" id="KW-0732">Signal</keyword>
<dbReference type="Gene3D" id="2.60.20.10">
    <property type="entry name" value="Crystallins"/>
    <property type="match status" value="1"/>
</dbReference>
<dbReference type="Proteomes" id="UP001642540">
    <property type="component" value="Unassembled WGS sequence"/>
</dbReference>
<sequence length="239" mass="25940">MEFNKVSLFLVVSLASCCYLAGALPVSEIVETNSSENDTNVIRPEFRMHNNMNGPSTFSVLVSRSVPSIWPYYDDLNTIAGHCVTGTWITYGFSNYTAGEFSVGGLIFSSATESCTGKMWPTFSSFRLVGSPLDIHASTLTTFEGPGYRGKLTVYSEDQPTLTEPLFGSLIVTGGSPITFFSRENFQGFQVCIDSPENGVGGGIREAARTLGLLPEDIKSIRFSCNDSVTRVSLERNSG</sequence>
<reference evidence="2 3" key="1">
    <citation type="submission" date="2024-08" db="EMBL/GenBank/DDBJ databases">
        <authorList>
            <person name="Cucini C."/>
            <person name="Frati F."/>
        </authorList>
    </citation>
    <scope>NUCLEOTIDE SEQUENCE [LARGE SCALE GENOMIC DNA]</scope>
</reference>
<evidence type="ECO:0000256" key="1">
    <source>
        <dbReference type="SAM" id="SignalP"/>
    </source>
</evidence>
<keyword evidence="3" id="KW-1185">Reference proteome</keyword>
<evidence type="ECO:0000313" key="3">
    <source>
        <dbReference type="Proteomes" id="UP001642540"/>
    </source>
</evidence>
<feature type="chain" id="PRO_5046138893" evidence="1">
    <location>
        <begin position="24"/>
        <end position="239"/>
    </location>
</feature>
<gene>
    <name evidence="2" type="ORF">ODALV1_LOCUS24623</name>
</gene>